<evidence type="ECO:0000313" key="1">
    <source>
        <dbReference type="EMBL" id="ADC49408.1"/>
    </source>
</evidence>
<protein>
    <submittedName>
        <fullName evidence="1">Uncharacterized protein</fullName>
    </submittedName>
</protein>
<dbReference type="AlphaFoldDB" id="D3G0D3"/>
<name>D3G0D3_ALKPO</name>
<dbReference type="EMBL" id="CP001878">
    <property type="protein sequence ID" value="ADC49408.1"/>
    <property type="molecule type" value="Genomic_DNA"/>
</dbReference>
<reference evidence="1 2" key="1">
    <citation type="journal article" date="2011" name="Environ. Microbiol.">
        <title>Genome of alkaliphilic Bacillus pseudofirmus OF4 reveals adaptations that support the ability to grow in an external pH range from 7.5 to 11.4.</title>
        <authorList>
            <person name="Janto B."/>
            <person name="Ahmed A."/>
            <person name="Ito M."/>
            <person name="Liu J."/>
            <person name="Hicks D.B."/>
            <person name="Pagni S."/>
            <person name="Fackelmayer O.J."/>
            <person name="Smith T.A."/>
            <person name="Earl J."/>
            <person name="Elbourne L.D."/>
            <person name="Hassan K."/>
            <person name="Paulsen I.T."/>
            <person name="Kolsto A.B."/>
            <person name="Tourasse N.J."/>
            <person name="Ehrlich G.D."/>
            <person name="Boissy R."/>
            <person name="Ivey D.M."/>
            <person name="Li G."/>
            <person name="Xue Y."/>
            <person name="Ma Y."/>
            <person name="Hu F.Z."/>
            <person name="Krulwich T.A."/>
        </authorList>
    </citation>
    <scope>NUCLEOTIDE SEQUENCE [LARGE SCALE GENOMIC DNA]</scope>
    <source>
        <strain evidence="2">ATCC BAA-2126 / JCM 17055 / OF4</strain>
    </source>
</reference>
<evidence type="ECO:0000313" key="2">
    <source>
        <dbReference type="Proteomes" id="UP000001544"/>
    </source>
</evidence>
<dbReference type="KEGG" id="bpf:BpOF4_06750"/>
<proteinExistence type="predicted"/>
<sequence length="47" mass="5055">MTGWKGAGRIAPAQRLIARVCLAIAPIYRVIAWVQRVIASVGCLCSD</sequence>
<keyword evidence="2" id="KW-1185">Reference proteome</keyword>
<dbReference type="HOGENOM" id="CLU_3164799_0_0_9"/>
<accession>D3G0D3</accession>
<gene>
    <name evidence="1" type="ordered locus">BpOF4_06750</name>
</gene>
<organism evidence="1 2">
    <name type="scientific">Alkalihalophilus pseudofirmus (strain ATCC BAA-2126 / JCM 17055 / OF4)</name>
    <name type="common">Bacillus pseudofirmus</name>
    <dbReference type="NCBI Taxonomy" id="398511"/>
    <lineage>
        <taxon>Bacteria</taxon>
        <taxon>Bacillati</taxon>
        <taxon>Bacillota</taxon>
        <taxon>Bacilli</taxon>
        <taxon>Bacillales</taxon>
        <taxon>Bacillaceae</taxon>
        <taxon>Alkalihalophilus</taxon>
    </lineage>
</organism>
<dbReference type="Proteomes" id="UP000001544">
    <property type="component" value="Chromosome"/>
</dbReference>